<feature type="region of interest" description="Disordered" evidence="1">
    <location>
        <begin position="117"/>
        <end position="152"/>
    </location>
</feature>
<sequence>MPPPLHIANLGSSFAAGPSIQPVADRLAARSGANYAALLAARVGARLTDLSASGATLLNLLSEPQEIPGHRFPAQVDRLPADTDVVLVLGGGDDLGYVAGFFTDTASSHWIGRFITPDRPHLGEGSGNEGTGAGAGQGQSKGETTTPTTPPTLDEAALAERYGAVLDTIHAKVPRALVLVVEYLTMLGPDARPGVDVPFDARRAEHHRRVARTLQRATALAAQARSRLPWCVLVPVTEPSRKHGLGAGNPWVSGFTWRLLYSGGAYHPNAEGMRAVAEILYWKLFELGVVDDAPRA</sequence>
<feature type="domain" description="SGNH hydrolase-type esterase" evidence="2">
    <location>
        <begin position="10"/>
        <end position="275"/>
    </location>
</feature>
<dbReference type="InterPro" id="IPR036514">
    <property type="entry name" value="SGNH_hydro_sf"/>
</dbReference>
<accession>A0A4Q4SX99</accession>
<dbReference type="GO" id="GO:0006629">
    <property type="term" value="P:lipid metabolic process"/>
    <property type="evidence" value="ECO:0007669"/>
    <property type="project" value="TreeGrafter"/>
</dbReference>
<dbReference type="InterPro" id="IPR037460">
    <property type="entry name" value="SEST-like"/>
</dbReference>
<dbReference type="CDD" id="cd01823">
    <property type="entry name" value="SEST_like"/>
    <property type="match status" value="1"/>
</dbReference>
<dbReference type="OrthoDB" id="21678at2759"/>
<comment type="caution">
    <text evidence="3">The sequence shown here is derived from an EMBL/GenBank/DDBJ whole genome shotgun (WGS) entry which is preliminary data.</text>
</comment>
<gene>
    <name evidence="3" type="ORF">DL764_008545</name>
</gene>
<keyword evidence="4" id="KW-1185">Reference proteome</keyword>
<dbReference type="EMBL" id="QJNU01000687">
    <property type="protein sequence ID" value="RYO89625.1"/>
    <property type="molecule type" value="Genomic_DNA"/>
</dbReference>
<evidence type="ECO:0000313" key="4">
    <source>
        <dbReference type="Proteomes" id="UP000293360"/>
    </source>
</evidence>
<feature type="compositionally biased region" description="Gly residues" evidence="1">
    <location>
        <begin position="124"/>
        <end position="139"/>
    </location>
</feature>
<reference evidence="3 4" key="1">
    <citation type="submission" date="2018-06" db="EMBL/GenBank/DDBJ databases">
        <title>Complete Genomes of Monosporascus.</title>
        <authorList>
            <person name="Robinson A.J."/>
            <person name="Natvig D.O."/>
        </authorList>
    </citation>
    <scope>NUCLEOTIDE SEQUENCE [LARGE SCALE GENOMIC DNA]</scope>
    <source>
        <strain evidence="3 4">CBS 110550</strain>
    </source>
</reference>
<organism evidence="3 4">
    <name type="scientific">Monosporascus ibericus</name>
    <dbReference type="NCBI Taxonomy" id="155417"/>
    <lineage>
        <taxon>Eukaryota</taxon>
        <taxon>Fungi</taxon>
        <taxon>Dikarya</taxon>
        <taxon>Ascomycota</taxon>
        <taxon>Pezizomycotina</taxon>
        <taxon>Sordariomycetes</taxon>
        <taxon>Xylariomycetidae</taxon>
        <taxon>Xylariales</taxon>
        <taxon>Xylariales incertae sedis</taxon>
        <taxon>Monosporascus</taxon>
    </lineage>
</organism>
<dbReference type="AlphaFoldDB" id="A0A4Q4SX99"/>
<dbReference type="Gene3D" id="3.40.50.1110">
    <property type="entry name" value="SGNH hydrolase"/>
    <property type="match status" value="1"/>
</dbReference>
<name>A0A4Q4SX99_9PEZI</name>
<evidence type="ECO:0000256" key="1">
    <source>
        <dbReference type="SAM" id="MobiDB-lite"/>
    </source>
</evidence>
<evidence type="ECO:0000313" key="3">
    <source>
        <dbReference type="EMBL" id="RYO89625.1"/>
    </source>
</evidence>
<dbReference type="InterPro" id="IPR013830">
    <property type="entry name" value="SGNH_hydro"/>
</dbReference>
<dbReference type="Pfam" id="PF13472">
    <property type="entry name" value="Lipase_GDSL_2"/>
    <property type="match status" value="1"/>
</dbReference>
<evidence type="ECO:0000259" key="2">
    <source>
        <dbReference type="Pfam" id="PF13472"/>
    </source>
</evidence>
<dbReference type="GO" id="GO:0016788">
    <property type="term" value="F:hydrolase activity, acting on ester bonds"/>
    <property type="evidence" value="ECO:0007669"/>
    <property type="project" value="InterPro"/>
</dbReference>
<proteinExistence type="predicted"/>
<protein>
    <recommendedName>
        <fullName evidence="2">SGNH hydrolase-type esterase domain-containing protein</fullName>
    </recommendedName>
</protein>
<dbReference type="SUPFAM" id="SSF52266">
    <property type="entry name" value="SGNH hydrolase"/>
    <property type="match status" value="1"/>
</dbReference>
<dbReference type="PANTHER" id="PTHR37981:SF1">
    <property type="entry name" value="SGNH HYDROLASE-TYPE ESTERASE DOMAIN-CONTAINING PROTEIN"/>
    <property type="match status" value="1"/>
</dbReference>
<dbReference type="PANTHER" id="PTHR37981">
    <property type="entry name" value="LIPASE 2"/>
    <property type="match status" value="1"/>
</dbReference>
<dbReference type="Proteomes" id="UP000293360">
    <property type="component" value="Unassembled WGS sequence"/>
</dbReference>